<keyword evidence="3" id="KW-1185">Reference proteome</keyword>
<evidence type="ECO:0008006" key="4">
    <source>
        <dbReference type="Google" id="ProtNLM"/>
    </source>
</evidence>
<feature type="chain" id="PRO_5046717111" description="Lipoprotein" evidence="1">
    <location>
        <begin position="19"/>
        <end position="329"/>
    </location>
</feature>
<sequence>MKKMTFTTLLIGAAALLAGCFGSEESVPAHSIHYLNGKDSVSLFDFEKGKTDQINLDLSSEYPYGITSRNPVEEKTLTMIQNDDDGYQYYLQSGETFDEIGKTDTPAFGGVYTKDRIYTIVYEKDKVILKELEPESFKEKNRWELKGTPEAITADYETGTVYALSRTDSILLYTLKDGTITENQLLDDTYEVNAQFEDDNLIVSINQLVRSNGKETDNKEEKRIAIYDTKREEIIDTYTTEHPPKYVVQDDGGLLVISGTPNSNFLETINDQKKSASSTELKTREVFGITSYKDKSYIFARDGVYKVSNRDITLVNKNEIPDSVDLSIQ</sequence>
<evidence type="ECO:0000313" key="3">
    <source>
        <dbReference type="Proteomes" id="UP001628668"/>
    </source>
</evidence>
<dbReference type="SUPFAM" id="SSF51004">
    <property type="entry name" value="C-terminal (heme d1) domain of cytochrome cd1-nitrite reductase"/>
    <property type="match status" value="1"/>
</dbReference>
<proteinExistence type="predicted"/>
<dbReference type="EMBL" id="JBJOSA010000034">
    <property type="protein sequence ID" value="MFL8939240.1"/>
    <property type="molecule type" value="Genomic_DNA"/>
</dbReference>
<reference evidence="2 3" key="1">
    <citation type="submission" date="2024-12" db="EMBL/GenBank/DDBJ databases">
        <authorList>
            <person name="Li X."/>
            <person name="Zhang D."/>
        </authorList>
    </citation>
    <scope>NUCLEOTIDE SEQUENCE [LARGE SCALE GENOMIC DNA]</scope>
    <source>
        <strain evidence="2 3">JCM19602</strain>
    </source>
</reference>
<evidence type="ECO:0000256" key="1">
    <source>
        <dbReference type="SAM" id="SignalP"/>
    </source>
</evidence>
<keyword evidence="1" id="KW-0732">Signal</keyword>
<dbReference type="InterPro" id="IPR011048">
    <property type="entry name" value="Haem_d1_sf"/>
</dbReference>
<organism evidence="2 3">
    <name type="scientific">Rossellomorea oryzaecorticis</name>
    <dbReference type="NCBI Taxonomy" id="1396505"/>
    <lineage>
        <taxon>Bacteria</taxon>
        <taxon>Bacillati</taxon>
        <taxon>Bacillota</taxon>
        <taxon>Bacilli</taxon>
        <taxon>Bacillales</taxon>
        <taxon>Bacillaceae</taxon>
        <taxon>Rossellomorea</taxon>
    </lineage>
</organism>
<accession>A0ABW8VWL5</accession>
<gene>
    <name evidence="2" type="ORF">ACKA06_20985</name>
</gene>
<dbReference type="Proteomes" id="UP001628668">
    <property type="component" value="Unassembled WGS sequence"/>
</dbReference>
<feature type="signal peptide" evidence="1">
    <location>
        <begin position="1"/>
        <end position="18"/>
    </location>
</feature>
<comment type="caution">
    <text evidence="2">The sequence shown here is derived from an EMBL/GenBank/DDBJ whole genome shotgun (WGS) entry which is preliminary data.</text>
</comment>
<evidence type="ECO:0000313" key="2">
    <source>
        <dbReference type="EMBL" id="MFL8939240.1"/>
    </source>
</evidence>
<name>A0ABW8VWL5_9BACI</name>
<dbReference type="PROSITE" id="PS51257">
    <property type="entry name" value="PROKAR_LIPOPROTEIN"/>
    <property type="match status" value="1"/>
</dbReference>
<dbReference type="RefSeq" id="WP_411160571.1">
    <property type="nucleotide sequence ID" value="NZ_JBJOSA010000034.1"/>
</dbReference>
<protein>
    <recommendedName>
        <fullName evidence="4">Lipoprotein</fullName>
    </recommendedName>
</protein>